<dbReference type="Gene3D" id="1.10.30.50">
    <property type="match status" value="1"/>
</dbReference>
<evidence type="ECO:0000259" key="1">
    <source>
        <dbReference type="Pfam" id="PF01844"/>
    </source>
</evidence>
<keyword evidence="2" id="KW-0255">Endonuclease</keyword>
<dbReference type="Pfam" id="PF01844">
    <property type="entry name" value="HNH"/>
    <property type="match status" value="1"/>
</dbReference>
<protein>
    <submittedName>
        <fullName evidence="2">HNH endonuclease</fullName>
    </submittedName>
</protein>
<dbReference type="EMBL" id="JBHRTI010000003">
    <property type="protein sequence ID" value="MFC3146952.1"/>
    <property type="molecule type" value="Genomic_DNA"/>
</dbReference>
<dbReference type="InterPro" id="IPR003615">
    <property type="entry name" value="HNH_nuc"/>
</dbReference>
<keyword evidence="2" id="KW-0540">Nuclease</keyword>
<gene>
    <name evidence="2" type="ORF">ACFOEN_04755</name>
</gene>
<keyword evidence="2" id="KW-0378">Hydrolase</keyword>
<name>A0ABV7H6J4_9BURK</name>
<reference evidence="3" key="1">
    <citation type="journal article" date="2019" name="Int. J. Syst. Evol. Microbiol.">
        <title>The Global Catalogue of Microorganisms (GCM) 10K type strain sequencing project: providing services to taxonomists for standard genome sequencing and annotation.</title>
        <authorList>
            <consortium name="The Broad Institute Genomics Platform"/>
            <consortium name="The Broad Institute Genome Sequencing Center for Infectious Disease"/>
            <person name="Wu L."/>
            <person name="Ma J."/>
        </authorList>
    </citation>
    <scope>NUCLEOTIDE SEQUENCE [LARGE SCALE GENOMIC DNA]</scope>
    <source>
        <strain evidence="3">KCTC 52168</strain>
    </source>
</reference>
<evidence type="ECO:0000313" key="3">
    <source>
        <dbReference type="Proteomes" id="UP001595556"/>
    </source>
</evidence>
<sequence>MMDTAAAEQLAANLDSERRKILRLQIIFGPWWRHYTAPHEIRWTLWAERSLCPYCSSPLPAPSAAPTEAAEQDPVVAAAHIDHMDPLSRGGADSVCNAIYVCAPCNMAKGRKLFVRWLSQLDATRAAAARTLYEVKQGMPPEAFVPGRPQPRRSIPQLELGLDESVLRRLYPRPVVHGPPKGNVSRTA</sequence>
<feature type="domain" description="HNH" evidence="1">
    <location>
        <begin position="71"/>
        <end position="111"/>
    </location>
</feature>
<dbReference type="GO" id="GO:0004519">
    <property type="term" value="F:endonuclease activity"/>
    <property type="evidence" value="ECO:0007669"/>
    <property type="project" value="UniProtKB-KW"/>
</dbReference>
<accession>A0ABV7H6J4</accession>
<dbReference type="RefSeq" id="WP_377301581.1">
    <property type="nucleotide sequence ID" value="NZ_CP180191.1"/>
</dbReference>
<dbReference type="Proteomes" id="UP001595556">
    <property type="component" value="Unassembled WGS sequence"/>
</dbReference>
<organism evidence="2 3">
    <name type="scientific">Piscinibacterium candidicorallinum</name>
    <dbReference type="NCBI Taxonomy" id="1793872"/>
    <lineage>
        <taxon>Bacteria</taxon>
        <taxon>Pseudomonadati</taxon>
        <taxon>Pseudomonadota</taxon>
        <taxon>Betaproteobacteria</taxon>
        <taxon>Burkholderiales</taxon>
        <taxon>Piscinibacterium</taxon>
    </lineage>
</organism>
<keyword evidence="3" id="KW-1185">Reference proteome</keyword>
<comment type="caution">
    <text evidence="2">The sequence shown here is derived from an EMBL/GenBank/DDBJ whole genome shotgun (WGS) entry which is preliminary data.</text>
</comment>
<dbReference type="CDD" id="cd00085">
    <property type="entry name" value="HNHc"/>
    <property type="match status" value="1"/>
</dbReference>
<evidence type="ECO:0000313" key="2">
    <source>
        <dbReference type="EMBL" id="MFC3146952.1"/>
    </source>
</evidence>
<proteinExistence type="predicted"/>
<dbReference type="InterPro" id="IPR002711">
    <property type="entry name" value="HNH"/>
</dbReference>